<proteinExistence type="predicted"/>
<name>A0A1X2CH97_9MYCO</name>
<dbReference type="EMBL" id="LQPQ01000114">
    <property type="protein sequence ID" value="ORW75290.1"/>
    <property type="molecule type" value="Genomic_DNA"/>
</dbReference>
<dbReference type="AlphaFoldDB" id="A0A1X2CH97"/>
<reference evidence="1 2" key="1">
    <citation type="submission" date="2016-01" db="EMBL/GenBank/DDBJ databases">
        <title>The new phylogeny of the genus Mycobacterium.</title>
        <authorList>
            <person name="Tarcisio F."/>
            <person name="Conor M."/>
            <person name="Antonella G."/>
            <person name="Elisabetta G."/>
            <person name="Giulia F.S."/>
            <person name="Sara T."/>
            <person name="Anna F."/>
            <person name="Clotilde B."/>
            <person name="Roberto B."/>
            <person name="Veronica D.S."/>
            <person name="Fabio R."/>
            <person name="Monica P."/>
            <person name="Olivier J."/>
            <person name="Enrico T."/>
            <person name="Nicola S."/>
        </authorList>
    </citation>
    <scope>NUCLEOTIDE SEQUENCE [LARGE SCALE GENOMIC DNA]</scope>
    <source>
        <strain evidence="1 2">DSM 45176</strain>
    </source>
</reference>
<accession>A0A1X2CH97</accession>
<comment type="caution">
    <text evidence="1">The sequence shown here is derived from an EMBL/GenBank/DDBJ whole genome shotgun (WGS) entry which is preliminary data.</text>
</comment>
<dbReference type="Proteomes" id="UP000193087">
    <property type="component" value="Unassembled WGS sequence"/>
</dbReference>
<evidence type="ECO:0000313" key="1">
    <source>
        <dbReference type="EMBL" id="ORW75290.1"/>
    </source>
</evidence>
<gene>
    <name evidence="1" type="ORF">AWC22_22970</name>
</gene>
<organism evidence="1 2">
    <name type="scientific">Mycobacterium riyadhense</name>
    <dbReference type="NCBI Taxonomy" id="486698"/>
    <lineage>
        <taxon>Bacteria</taxon>
        <taxon>Bacillati</taxon>
        <taxon>Actinomycetota</taxon>
        <taxon>Actinomycetes</taxon>
        <taxon>Mycobacteriales</taxon>
        <taxon>Mycobacteriaceae</taxon>
        <taxon>Mycobacterium</taxon>
    </lineage>
</organism>
<protein>
    <submittedName>
        <fullName evidence="1">Uncharacterized protein</fullName>
    </submittedName>
</protein>
<sequence length="99" mass="10391">MPETGHPGRATIAGRVVGNTQLDGLVIRGPDCDRRRTDIAQELNRPLPNRTTAATWLANACGIGEGNSGRYSAGISSATTAAVTNLAPAAPWEPKHFLI</sequence>
<keyword evidence="2" id="KW-1185">Reference proteome</keyword>
<evidence type="ECO:0000313" key="2">
    <source>
        <dbReference type="Proteomes" id="UP000193087"/>
    </source>
</evidence>